<dbReference type="InterPro" id="IPR036812">
    <property type="entry name" value="NAD(P)_OxRdtase_dom_sf"/>
</dbReference>
<accession>A0A1H9G709</accession>
<protein>
    <submittedName>
        <fullName evidence="2">Predicted oxidoreductase</fullName>
    </submittedName>
</protein>
<organism evidence="2 3">
    <name type="scientific">Virgibacillus subterraneus</name>
    <dbReference type="NCBI Taxonomy" id="621109"/>
    <lineage>
        <taxon>Bacteria</taxon>
        <taxon>Bacillati</taxon>
        <taxon>Bacillota</taxon>
        <taxon>Bacilli</taxon>
        <taxon>Bacillales</taxon>
        <taxon>Bacillaceae</taxon>
        <taxon>Virgibacillus</taxon>
    </lineage>
</organism>
<keyword evidence="3" id="KW-1185">Reference proteome</keyword>
<dbReference type="Pfam" id="PF00248">
    <property type="entry name" value="Aldo_ket_red"/>
    <property type="match status" value="1"/>
</dbReference>
<sequence length="313" mass="35076">MQQETVSGLHISPFTLGTVQLGMDYGIANKQGRPDQDASFSILRNALEAGVCSFDTAHAYGESEQVLGSFFTDKDKATIITKSNPEYSIHTSEVELEKNMYCQVETSLTHLKINKLPALLIHNPDILLRHGTTVTAVLKKMRSEGLVDKAGVSFGANTDEQLQAIWDFVKDELYEVVQFPINILDHRMFHNGGFQKLKEAKKIVFARSIFLQGVLFFKADELPAHLVEAYEPLRILQDISFKSGLSIAQLAVSFIRDLDVVHSLVIGVENLEQLISTLSLMEGPELPEQVRQECMQRLAQVPEKVVNTLFWSK</sequence>
<dbReference type="InterPro" id="IPR023210">
    <property type="entry name" value="NADP_OxRdtase_dom"/>
</dbReference>
<feature type="domain" description="NADP-dependent oxidoreductase" evidence="1">
    <location>
        <begin position="16"/>
        <end position="292"/>
    </location>
</feature>
<dbReference type="SUPFAM" id="SSF51430">
    <property type="entry name" value="NAD(P)-linked oxidoreductase"/>
    <property type="match status" value="1"/>
</dbReference>
<dbReference type="CDD" id="cd19097">
    <property type="entry name" value="AKR_unchar"/>
    <property type="match status" value="1"/>
</dbReference>
<dbReference type="InterPro" id="IPR053135">
    <property type="entry name" value="AKR2_Oxidoreductase"/>
</dbReference>
<evidence type="ECO:0000313" key="3">
    <source>
        <dbReference type="Proteomes" id="UP000198733"/>
    </source>
</evidence>
<comment type="caution">
    <text evidence="2">The sequence shown here is derived from an EMBL/GenBank/DDBJ whole genome shotgun (WGS) entry which is preliminary data.</text>
</comment>
<proteinExistence type="predicted"/>
<dbReference type="EMBL" id="FOEH01000003">
    <property type="protein sequence ID" value="SEQ45881.1"/>
    <property type="molecule type" value="Genomic_DNA"/>
</dbReference>
<dbReference type="Proteomes" id="UP000198733">
    <property type="component" value="Unassembled WGS sequence"/>
</dbReference>
<dbReference type="PANTHER" id="PTHR43312">
    <property type="entry name" value="D-THREO-ALDOSE 1-DEHYDROGENASE"/>
    <property type="match status" value="1"/>
</dbReference>
<evidence type="ECO:0000313" key="2">
    <source>
        <dbReference type="EMBL" id="SEQ45881.1"/>
    </source>
</evidence>
<gene>
    <name evidence="2" type="ORF">SAMN05216232_2488</name>
</gene>
<name>A0A1H9G709_9BACI</name>
<dbReference type="PRINTS" id="PR00069">
    <property type="entry name" value="ALDKETRDTASE"/>
</dbReference>
<dbReference type="RefSeq" id="WP_092504634.1">
    <property type="nucleotide sequence ID" value="NZ_FOEH01000003.1"/>
</dbReference>
<dbReference type="Gene3D" id="3.20.20.100">
    <property type="entry name" value="NADP-dependent oxidoreductase domain"/>
    <property type="match status" value="1"/>
</dbReference>
<dbReference type="InterPro" id="IPR020471">
    <property type="entry name" value="AKR"/>
</dbReference>
<dbReference type="PANTHER" id="PTHR43312:SF1">
    <property type="entry name" value="NADP-DEPENDENT OXIDOREDUCTASE DOMAIN-CONTAINING PROTEIN"/>
    <property type="match status" value="1"/>
</dbReference>
<reference evidence="2 3" key="1">
    <citation type="submission" date="2016-10" db="EMBL/GenBank/DDBJ databases">
        <authorList>
            <person name="Varghese N."/>
            <person name="Submissions S."/>
        </authorList>
    </citation>
    <scope>NUCLEOTIDE SEQUENCE [LARGE SCALE GENOMIC DNA]</scope>
    <source>
        <strain evidence="2 3">CGMCC 1.7734</strain>
    </source>
</reference>
<evidence type="ECO:0000259" key="1">
    <source>
        <dbReference type="Pfam" id="PF00248"/>
    </source>
</evidence>